<dbReference type="SUPFAM" id="SSF47473">
    <property type="entry name" value="EF-hand"/>
    <property type="match status" value="1"/>
</dbReference>
<evidence type="ECO:0000256" key="2">
    <source>
        <dbReference type="ARBA" id="ARBA00022723"/>
    </source>
</evidence>
<dbReference type="PROSITE" id="PS00018">
    <property type="entry name" value="EF_HAND_1"/>
    <property type="match status" value="1"/>
</dbReference>
<dbReference type="CDD" id="cd00213">
    <property type="entry name" value="S-100"/>
    <property type="match status" value="1"/>
</dbReference>
<dbReference type="GO" id="GO:0005737">
    <property type="term" value="C:cytoplasm"/>
    <property type="evidence" value="ECO:0007669"/>
    <property type="project" value="TreeGrafter"/>
</dbReference>
<dbReference type="AlphaFoldDB" id="A0A0N8JZT2"/>
<dbReference type="Pfam" id="PF00036">
    <property type="entry name" value="EF-hand_1"/>
    <property type="match status" value="1"/>
</dbReference>
<reference evidence="8 10" key="2">
    <citation type="submission" date="2019-04" db="EMBL/GenBank/DDBJ databases">
        <authorList>
            <consortium name="Wellcome Sanger Institute Data Sharing"/>
        </authorList>
    </citation>
    <scope>NUCLEOTIDE SEQUENCE [LARGE SCALE GENOMIC DNA]</scope>
</reference>
<dbReference type="SMART" id="SM01394">
    <property type="entry name" value="S_100"/>
    <property type="match status" value="1"/>
</dbReference>
<reference evidence="8" key="3">
    <citation type="submission" date="2025-05" db="UniProtKB">
        <authorList>
            <consortium name="Ensembl"/>
        </authorList>
    </citation>
    <scope>IDENTIFICATION</scope>
</reference>
<dbReference type="InterPro" id="IPR002048">
    <property type="entry name" value="EF_hand_dom"/>
</dbReference>
<dbReference type="Proteomes" id="UP000034805">
    <property type="component" value="Unassembled WGS sequence"/>
</dbReference>
<dbReference type="InterPro" id="IPR034325">
    <property type="entry name" value="S-100_dom"/>
</dbReference>
<evidence type="ECO:0000256" key="5">
    <source>
        <dbReference type="RuleBase" id="RU361184"/>
    </source>
</evidence>
<dbReference type="PANTHER" id="PTHR11639">
    <property type="entry name" value="S100 CALCIUM-BINDING PROTEIN"/>
    <property type="match status" value="1"/>
</dbReference>
<dbReference type="GeneTree" id="ENSGT00390000000920"/>
<evidence type="ECO:0000256" key="4">
    <source>
        <dbReference type="ARBA" id="ARBA00022837"/>
    </source>
</evidence>
<dbReference type="SMART" id="SM00054">
    <property type="entry name" value="EFh"/>
    <property type="match status" value="1"/>
</dbReference>
<accession>A0A0N8JZT2</accession>
<name>A0A0N8JZT2_SCLFO</name>
<keyword evidence="10" id="KW-1185">Reference proteome</keyword>
<feature type="domain" description="EF-hand" evidence="6">
    <location>
        <begin position="52"/>
        <end position="87"/>
    </location>
</feature>
<dbReference type="KEGG" id="sfm:108923996"/>
<dbReference type="InterPro" id="IPR018247">
    <property type="entry name" value="EF_Hand_1_Ca_BS"/>
</dbReference>
<dbReference type="FunFam" id="1.10.238.10:FF:000044">
    <property type="entry name" value="Protein S100"/>
    <property type="match status" value="1"/>
</dbReference>
<dbReference type="InterPro" id="IPR011992">
    <property type="entry name" value="EF-hand-dom_pair"/>
</dbReference>
<sequence length="95" mass="10581">MSSKCGMQTAICALIECFHKYSGKEGDKNTLTKGELKDLLQAELNLMFDNCKDQGKLDRIFKDLDANSDGTVNFQEYIVMVACIATLCCEDLNLC</sequence>
<dbReference type="Ensembl" id="ENSSFOT00015034344.2">
    <property type="protein sequence ID" value="ENSSFOP00015033967.1"/>
    <property type="gene ID" value="ENSSFOG00015021668.2"/>
</dbReference>
<dbReference type="GO" id="GO:0048306">
    <property type="term" value="F:calcium-dependent protein binding"/>
    <property type="evidence" value="ECO:0007669"/>
    <property type="project" value="TreeGrafter"/>
</dbReference>
<dbReference type="InterPro" id="IPR013787">
    <property type="entry name" value="S100_Ca-bd_sub"/>
</dbReference>
<dbReference type="PROSITE" id="PS50222">
    <property type="entry name" value="EF_HAND_2"/>
    <property type="match status" value="1"/>
</dbReference>
<proteinExistence type="inferred from homology"/>
<dbReference type="PANTHER" id="PTHR11639:SF118">
    <property type="entry name" value="PROTEIN S100"/>
    <property type="match status" value="1"/>
</dbReference>
<organism evidence="7 9">
    <name type="scientific">Scleropages formosus</name>
    <name type="common">Asian bonytongue</name>
    <name type="synonym">Osteoglossum formosum</name>
    <dbReference type="NCBI Taxonomy" id="113540"/>
    <lineage>
        <taxon>Eukaryota</taxon>
        <taxon>Metazoa</taxon>
        <taxon>Chordata</taxon>
        <taxon>Craniata</taxon>
        <taxon>Vertebrata</taxon>
        <taxon>Euteleostomi</taxon>
        <taxon>Actinopterygii</taxon>
        <taxon>Neopterygii</taxon>
        <taxon>Teleostei</taxon>
        <taxon>Osteoglossocephala</taxon>
        <taxon>Osteoglossomorpha</taxon>
        <taxon>Osteoglossiformes</taxon>
        <taxon>Osteoglossidae</taxon>
        <taxon>Scleropages</taxon>
    </lineage>
</organism>
<reference evidence="7 9" key="1">
    <citation type="submission" date="2015-08" db="EMBL/GenBank/DDBJ databases">
        <title>The genome of the Asian arowana (Scleropages formosus).</title>
        <authorList>
            <person name="Tan M.H."/>
            <person name="Gan H.M."/>
            <person name="Croft L.J."/>
            <person name="Austin C.M."/>
        </authorList>
    </citation>
    <scope>NUCLEOTIDE SEQUENCE [LARGE SCALE GENOMIC DNA]</scope>
    <source>
        <strain evidence="7">Aro1</strain>
    </source>
</reference>
<dbReference type="EMBL" id="JARO02003580">
    <property type="protein sequence ID" value="KPP70209.1"/>
    <property type="molecule type" value="Genomic_DNA"/>
</dbReference>
<evidence type="ECO:0000313" key="9">
    <source>
        <dbReference type="Proteomes" id="UP000034805"/>
    </source>
</evidence>
<dbReference type="STRING" id="113540.ENSSFOP00015033967"/>
<dbReference type="GeneID" id="108923996"/>
<evidence type="ECO:0000313" key="7">
    <source>
        <dbReference type="EMBL" id="KPP70209.1"/>
    </source>
</evidence>
<evidence type="ECO:0000256" key="3">
    <source>
        <dbReference type="ARBA" id="ARBA00022737"/>
    </source>
</evidence>
<keyword evidence="4 5" id="KW-0106">Calcium</keyword>
<evidence type="ECO:0000259" key="6">
    <source>
        <dbReference type="PROSITE" id="PS50222"/>
    </source>
</evidence>
<dbReference type="Gene3D" id="1.10.238.10">
    <property type="entry name" value="EF-hand"/>
    <property type="match status" value="1"/>
</dbReference>
<evidence type="ECO:0000256" key="1">
    <source>
        <dbReference type="ARBA" id="ARBA00007323"/>
    </source>
</evidence>
<dbReference type="GO" id="GO:0046914">
    <property type="term" value="F:transition metal ion binding"/>
    <property type="evidence" value="ECO:0007669"/>
    <property type="project" value="InterPro"/>
</dbReference>
<dbReference type="RefSeq" id="XP_018590606.1">
    <property type="nucleotide sequence ID" value="XM_018735090.1"/>
</dbReference>
<keyword evidence="3" id="KW-0677">Repeat</keyword>
<protein>
    <recommendedName>
        <fullName evidence="5">Protein S100</fullName>
    </recommendedName>
    <alternativeName>
        <fullName evidence="5">S100 calcium-binding protein</fullName>
    </alternativeName>
</protein>
<gene>
    <name evidence="8" type="primary">LOC108923996</name>
    <name evidence="7" type="ORF">Z043_110978</name>
</gene>
<dbReference type="OrthoDB" id="8881129at2759"/>
<comment type="similarity">
    <text evidence="1 5">Belongs to the S-100 family.</text>
</comment>
<dbReference type="PROSITE" id="PS00303">
    <property type="entry name" value="S100_CABP"/>
    <property type="match status" value="1"/>
</dbReference>
<dbReference type="InterPro" id="IPR001751">
    <property type="entry name" value="S100/CaBP7/8-like_CS"/>
</dbReference>
<keyword evidence="2 5" id="KW-0479">Metal-binding</keyword>
<evidence type="ECO:0000313" key="10">
    <source>
        <dbReference type="Proteomes" id="UP000694397"/>
    </source>
</evidence>
<dbReference type="Pfam" id="PF01023">
    <property type="entry name" value="S_100"/>
    <property type="match status" value="1"/>
</dbReference>
<dbReference type="GO" id="GO:0005509">
    <property type="term" value="F:calcium ion binding"/>
    <property type="evidence" value="ECO:0007669"/>
    <property type="project" value="InterPro"/>
</dbReference>
<evidence type="ECO:0000313" key="8">
    <source>
        <dbReference type="Ensembl" id="ENSSFOP00015033967.1"/>
    </source>
</evidence>
<dbReference type="Proteomes" id="UP000694397">
    <property type="component" value="Chromosome 18"/>
</dbReference>